<keyword evidence="6 11" id="KW-0663">Pyridoxal phosphate</keyword>
<feature type="domain" description="Aminotransferase class V" evidence="12">
    <location>
        <begin position="10"/>
        <end position="344"/>
    </location>
</feature>
<dbReference type="Pfam" id="PF00266">
    <property type="entry name" value="Aminotran_5"/>
    <property type="match status" value="1"/>
</dbReference>
<dbReference type="HAMAP" id="MF_00160">
    <property type="entry name" value="SerC_aminotrans_5"/>
    <property type="match status" value="1"/>
</dbReference>
<evidence type="ECO:0000256" key="9">
    <source>
        <dbReference type="ARBA" id="ARBA00047630"/>
    </source>
</evidence>
<evidence type="ECO:0000259" key="12">
    <source>
        <dbReference type="Pfam" id="PF00266"/>
    </source>
</evidence>
<dbReference type="InterPro" id="IPR015422">
    <property type="entry name" value="PyrdxlP-dep_Trfase_small"/>
</dbReference>
<feature type="binding site" evidence="11">
    <location>
        <begin position="80"/>
        <end position="81"/>
    </location>
    <ligand>
        <name>pyridoxal 5'-phosphate</name>
        <dbReference type="ChEBI" id="CHEBI:597326"/>
    </ligand>
</feature>
<dbReference type="EMBL" id="JAVCAP010000021">
    <property type="protein sequence ID" value="MDP8568277.1"/>
    <property type="molecule type" value="Genomic_DNA"/>
</dbReference>
<dbReference type="Proteomes" id="UP001225906">
    <property type="component" value="Unassembled WGS sequence"/>
</dbReference>
<feature type="binding site" evidence="11">
    <location>
        <position position="106"/>
    </location>
    <ligand>
        <name>pyridoxal 5'-phosphate</name>
        <dbReference type="ChEBI" id="CHEBI:597326"/>
    </ligand>
</feature>
<organism evidence="13 14">
    <name type="scientific">Methylophilus aquaticus</name>
    <dbReference type="NCBI Taxonomy" id="1971610"/>
    <lineage>
        <taxon>Bacteria</taxon>
        <taxon>Pseudomonadati</taxon>
        <taxon>Pseudomonadota</taxon>
        <taxon>Betaproteobacteria</taxon>
        <taxon>Nitrosomonadales</taxon>
        <taxon>Methylophilaceae</taxon>
        <taxon>Methylophilus</taxon>
    </lineage>
</organism>
<keyword evidence="4 11" id="KW-0028">Amino-acid biosynthesis</keyword>
<name>A0ABT9JUL9_9PROT</name>
<gene>
    <name evidence="11" type="primary">serC</name>
    <name evidence="13" type="ORF">Q9291_10495</name>
</gene>
<dbReference type="PIRSF" id="PIRSF000525">
    <property type="entry name" value="SerC"/>
    <property type="match status" value="1"/>
</dbReference>
<dbReference type="EC" id="2.6.1.52" evidence="11"/>
<evidence type="ECO:0000256" key="1">
    <source>
        <dbReference type="ARBA" id="ARBA00005099"/>
    </source>
</evidence>
<protein>
    <recommendedName>
        <fullName evidence="11">Phosphoserine aminotransferase</fullName>
        <ecNumber evidence="11">2.6.1.52</ecNumber>
    </recommendedName>
    <alternativeName>
        <fullName evidence="11">Phosphohydroxythreonine aminotransferase</fullName>
        <shortName evidence="11">PSAT</shortName>
    </alternativeName>
</protein>
<comment type="function">
    <text evidence="11">Catalyzes the reversible conversion of 3-phosphohydroxypyruvate to phosphoserine and of 3-hydroxy-2-oxo-4-phosphonooxybutanoate to phosphohydroxythreonine.</text>
</comment>
<dbReference type="PANTHER" id="PTHR43247:SF1">
    <property type="entry name" value="PHOSPHOSERINE AMINOTRANSFERASE"/>
    <property type="match status" value="1"/>
</dbReference>
<dbReference type="InterPro" id="IPR015424">
    <property type="entry name" value="PyrdxlP-dep_Trfase"/>
</dbReference>
<dbReference type="NCBIfam" id="NF003764">
    <property type="entry name" value="PRK05355.1"/>
    <property type="match status" value="1"/>
</dbReference>
<comment type="catalytic activity">
    <reaction evidence="9 11">
        <text>4-(phosphooxy)-L-threonine + 2-oxoglutarate = (R)-3-hydroxy-2-oxo-4-phosphooxybutanoate + L-glutamate</text>
        <dbReference type="Rhea" id="RHEA:16573"/>
        <dbReference type="ChEBI" id="CHEBI:16810"/>
        <dbReference type="ChEBI" id="CHEBI:29985"/>
        <dbReference type="ChEBI" id="CHEBI:58452"/>
        <dbReference type="ChEBI" id="CHEBI:58538"/>
        <dbReference type="EC" id="2.6.1.52"/>
    </reaction>
</comment>
<dbReference type="InterPro" id="IPR000192">
    <property type="entry name" value="Aminotrans_V_dom"/>
</dbReference>
<dbReference type="GO" id="GO:0004648">
    <property type="term" value="F:O-phospho-L-serine:2-oxoglutarate aminotransferase activity"/>
    <property type="evidence" value="ECO:0007669"/>
    <property type="project" value="UniProtKB-EC"/>
</dbReference>
<keyword evidence="8 11" id="KW-0718">Serine biosynthesis</keyword>
<keyword evidence="3 11" id="KW-0032">Aminotransferase</keyword>
<feature type="binding site" evidence="11">
    <location>
        <position position="176"/>
    </location>
    <ligand>
        <name>pyridoxal 5'-phosphate</name>
        <dbReference type="ChEBI" id="CHEBI:597326"/>
    </ligand>
</feature>
<comment type="catalytic activity">
    <reaction evidence="10 11">
        <text>O-phospho-L-serine + 2-oxoglutarate = 3-phosphooxypyruvate + L-glutamate</text>
        <dbReference type="Rhea" id="RHEA:14329"/>
        <dbReference type="ChEBI" id="CHEBI:16810"/>
        <dbReference type="ChEBI" id="CHEBI:18110"/>
        <dbReference type="ChEBI" id="CHEBI:29985"/>
        <dbReference type="ChEBI" id="CHEBI:57524"/>
        <dbReference type="EC" id="2.6.1.52"/>
    </reaction>
</comment>
<comment type="caution">
    <text evidence="13">The sequence shown here is derived from an EMBL/GenBank/DDBJ whole genome shotgun (WGS) entry which is preliminary data.</text>
</comment>
<dbReference type="SUPFAM" id="SSF53383">
    <property type="entry name" value="PLP-dependent transferases"/>
    <property type="match status" value="1"/>
</dbReference>
<evidence type="ECO:0000313" key="13">
    <source>
        <dbReference type="EMBL" id="MDP8568277.1"/>
    </source>
</evidence>
<comment type="subcellular location">
    <subcellularLocation>
        <location evidence="11">Cytoplasm</location>
    </subcellularLocation>
</comment>
<evidence type="ECO:0000256" key="6">
    <source>
        <dbReference type="ARBA" id="ARBA00022898"/>
    </source>
</evidence>
<dbReference type="PANTHER" id="PTHR43247">
    <property type="entry name" value="PHOSPHOSERINE AMINOTRANSFERASE"/>
    <property type="match status" value="1"/>
</dbReference>
<dbReference type="Gene3D" id="3.40.640.10">
    <property type="entry name" value="Type I PLP-dependent aspartate aminotransferase-like (Major domain)"/>
    <property type="match status" value="1"/>
</dbReference>
<dbReference type="Gene3D" id="3.90.1150.10">
    <property type="entry name" value="Aspartate Aminotransferase, domain 1"/>
    <property type="match status" value="1"/>
</dbReference>
<evidence type="ECO:0000256" key="10">
    <source>
        <dbReference type="ARBA" id="ARBA00049007"/>
    </source>
</evidence>
<dbReference type="InterPro" id="IPR022278">
    <property type="entry name" value="Pser_aminoTfrase"/>
</dbReference>
<comment type="pathway">
    <text evidence="11">Cofactor biosynthesis; pyridoxine 5'-phosphate biosynthesis; pyridoxine 5'-phosphate from D-erythrose 4-phosphate: step 3/5.</text>
</comment>
<keyword evidence="5 11" id="KW-0808">Transferase</keyword>
<comment type="caution">
    <text evidence="11">Lacks conserved residue(s) required for the propagation of feature annotation.</text>
</comment>
<comment type="cofactor">
    <cofactor evidence="11">
        <name>pyridoxal 5'-phosphate</name>
        <dbReference type="ChEBI" id="CHEBI:597326"/>
    </cofactor>
    <text evidence="11">Binds 1 pyridoxal phosphate per subunit.</text>
</comment>
<evidence type="ECO:0000256" key="4">
    <source>
        <dbReference type="ARBA" id="ARBA00022605"/>
    </source>
</evidence>
<evidence type="ECO:0000256" key="11">
    <source>
        <dbReference type="HAMAP-Rule" id="MF_00160"/>
    </source>
</evidence>
<evidence type="ECO:0000313" key="14">
    <source>
        <dbReference type="Proteomes" id="UP001225906"/>
    </source>
</evidence>
<keyword evidence="14" id="KW-1185">Reference proteome</keyword>
<evidence type="ECO:0000256" key="3">
    <source>
        <dbReference type="ARBA" id="ARBA00022576"/>
    </source>
</evidence>
<comment type="similarity">
    <text evidence="2 11">Belongs to the class-V pyridoxal-phosphate-dependent aminotransferase family. SerC subfamily.</text>
</comment>
<keyword evidence="11" id="KW-0963">Cytoplasm</keyword>
<accession>A0ABT9JUL9</accession>
<comment type="pathway">
    <text evidence="1 11">Amino-acid biosynthesis; L-serine biosynthesis; L-serine from 3-phospho-D-glycerate: step 2/3.</text>
</comment>
<evidence type="ECO:0000256" key="7">
    <source>
        <dbReference type="ARBA" id="ARBA00023096"/>
    </source>
</evidence>
<evidence type="ECO:0000256" key="8">
    <source>
        <dbReference type="ARBA" id="ARBA00023299"/>
    </source>
</evidence>
<keyword evidence="7 11" id="KW-0664">Pyridoxine biosynthesis</keyword>
<dbReference type="InterPro" id="IPR015421">
    <property type="entry name" value="PyrdxlP-dep_Trfase_major"/>
</dbReference>
<evidence type="ECO:0000256" key="2">
    <source>
        <dbReference type="ARBA" id="ARBA00006904"/>
    </source>
</evidence>
<proteinExistence type="inferred from homology"/>
<reference evidence="14" key="1">
    <citation type="journal article" date="2019" name="Int. J. Syst. Evol. Microbiol.">
        <title>The Global Catalogue of Microorganisms (GCM) 10K type strain sequencing project: providing services to taxonomists for standard genome sequencing and annotation.</title>
        <authorList>
            <consortium name="The Broad Institute Genomics Platform"/>
            <consortium name="The Broad Institute Genome Sequencing Center for Infectious Disease"/>
            <person name="Wu L."/>
            <person name="Ma J."/>
        </authorList>
    </citation>
    <scope>NUCLEOTIDE SEQUENCE [LARGE SCALE GENOMIC DNA]</scope>
    <source>
        <strain evidence="14">VKM B-3159</strain>
    </source>
</reference>
<feature type="binding site" evidence="11">
    <location>
        <position position="199"/>
    </location>
    <ligand>
        <name>pyridoxal 5'-phosphate</name>
        <dbReference type="ChEBI" id="CHEBI:597326"/>
    </ligand>
</feature>
<dbReference type="NCBIfam" id="NF009112">
    <property type="entry name" value="PRK12462.1"/>
    <property type="match status" value="1"/>
</dbReference>
<dbReference type="RefSeq" id="WP_306389998.1">
    <property type="nucleotide sequence ID" value="NZ_JAVCAP010000021.1"/>
</dbReference>
<sequence>MMKLNANQLNFSGGPGALPETVLQQLHTAMLCVPEVGLSILGISHRSEWFAQVVHELEDNIRQLMGLPATTRVLMMQGGATQQFSMLPMNLLRNGQSADYIHSGYWSGKAIHEAEKSGKLQLAWSGKADQFGRLPTDAELQLSTDAAYFHYISNETVEGLQFHRVPGREDVPRICDMSSDLLSAPGEFNRYAMIYAHAQKNIGPAGVTLVILRDDFMHSLPSDLPGFINYHAQADAHSIYNTPPVFAIYSVLLVTRWLRDEIGGLHTIAVRNQAKADCLYQVLDDHADFYRGRAAVADRSKMNVVFNLPSTEIEQAFLQQAREAGFSGLNGHRSIGGIRASIYNGLEFAATEQLAAFMQVFRKSYQPAQKKSAGRSPAYA</sequence>
<comment type="subunit">
    <text evidence="11">Homodimer.</text>
</comment>
<feature type="modified residue" description="N6-(pyridoxal phosphate)lysine" evidence="11">
    <location>
        <position position="200"/>
    </location>
</feature>
<feature type="binding site" evidence="11">
    <location>
        <position position="156"/>
    </location>
    <ligand>
        <name>pyridoxal 5'-phosphate</name>
        <dbReference type="ChEBI" id="CHEBI:597326"/>
    </ligand>
</feature>
<evidence type="ECO:0000256" key="5">
    <source>
        <dbReference type="ARBA" id="ARBA00022679"/>
    </source>
</evidence>
<feature type="binding site" evidence="11">
    <location>
        <begin position="241"/>
        <end position="242"/>
    </location>
    <ligand>
        <name>pyridoxal 5'-phosphate</name>
        <dbReference type="ChEBI" id="CHEBI:597326"/>
    </ligand>
</feature>
<feature type="binding site" evidence="11">
    <location>
        <position position="46"/>
    </location>
    <ligand>
        <name>L-glutamate</name>
        <dbReference type="ChEBI" id="CHEBI:29985"/>
    </ligand>
</feature>